<feature type="region of interest" description="Disordered" evidence="1">
    <location>
        <begin position="106"/>
        <end position="133"/>
    </location>
</feature>
<dbReference type="GeneID" id="78774645"/>
<dbReference type="RefSeq" id="XP_053586398.1">
    <property type="nucleotide sequence ID" value="XM_053726821.1"/>
</dbReference>
<evidence type="ECO:0000313" key="2">
    <source>
        <dbReference type="EMBL" id="KAF1760182.1"/>
    </source>
</evidence>
<evidence type="ECO:0000313" key="3">
    <source>
        <dbReference type="Proteomes" id="UP000483820"/>
    </source>
</evidence>
<evidence type="ECO:0000256" key="1">
    <source>
        <dbReference type="SAM" id="MobiDB-lite"/>
    </source>
</evidence>
<accession>A0A6A5H138</accession>
<name>A0A6A5H138_CAERE</name>
<dbReference type="EMBL" id="WUAV01000003">
    <property type="protein sequence ID" value="KAF1760182.1"/>
    <property type="molecule type" value="Genomic_DNA"/>
</dbReference>
<proteinExistence type="predicted"/>
<sequence>MSLDLDELLDFVVDGQYEGSSGSTENVGEGSLEHGGHSFVCDDLSGAVEGVFVENVFASGLHHHTTTNSVPWVGKDSRSDCDNLGNSPSGEEVELLSIGSEDHLGGIEHSEVSGTVDDDSLHGDEESSVESDWSVRLDDLDEAVSESLEFTIIGLSDISGKTGTGEVEWVDEAEGGGSSSSSGCQVSGEEPEF</sequence>
<protein>
    <submittedName>
        <fullName evidence="2">Uncharacterized protein</fullName>
    </submittedName>
</protein>
<gene>
    <name evidence="2" type="ORF">GCK72_008428</name>
</gene>
<comment type="caution">
    <text evidence="2">The sequence shown here is derived from an EMBL/GenBank/DDBJ whole genome shotgun (WGS) entry which is preliminary data.</text>
</comment>
<reference evidence="2 3" key="1">
    <citation type="submission" date="2019-12" db="EMBL/GenBank/DDBJ databases">
        <title>Chromosome-level assembly of the Caenorhabditis remanei genome.</title>
        <authorList>
            <person name="Teterina A.A."/>
            <person name="Willis J.H."/>
            <person name="Phillips P.C."/>
        </authorList>
    </citation>
    <scope>NUCLEOTIDE SEQUENCE [LARGE SCALE GENOMIC DNA]</scope>
    <source>
        <strain evidence="2 3">PX506</strain>
        <tissue evidence="2">Whole organism</tissue>
    </source>
</reference>
<dbReference type="CTD" id="78774645"/>
<feature type="region of interest" description="Disordered" evidence="1">
    <location>
        <begin position="160"/>
        <end position="193"/>
    </location>
</feature>
<dbReference type="KEGG" id="crq:GCK72_008428"/>
<dbReference type="AlphaFoldDB" id="A0A6A5H138"/>
<organism evidence="2 3">
    <name type="scientific">Caenorhabditis remanei</name>
    <name type="common">Caenorhabditis vulgaris</name>
    <dbReference type="NCBI Taxonomy" id="31234"/>
    <lineage>
        <taxon>Eukaryota</taxon>
        <taxon>Metazoa</taxon>
        <taxon>Ecdysozoa</taxon>
        <taxon>Nematoda</taxon>
        <taxon>Chromadorea</taxon>
        <taxon>Rhabditida</taxon>
        <taxon>Rhabditina</taxon>
        <taxon>Rhabditomorpha</taxon>
        <taxon>Rhabditoidea</taxon>
        <taxon>Rhabditidae</taxon>
        <taxon>Peloderinae</taxon>
        <taxon>Caenorhabditis</taxon>
    </lineage>
</organism>
<dbReference type="Proteomes" id="UP000483820">
    <property type="component" value="Chromosome III"/>
</dbReference>